<keyword evidence="1" id="KW-0472">Membrane</keyword>
<keyword evidence="1" id="KW-0812">Transmembrane</keyword>
<organism evidence="2 3">
    <name type="scientific">Mycena sanguinolenta</name>
    <dbReference type="NCBI Taxonomy" id="230812"/>
    <lineage>
        <taxon>Eukaryota</taxon>
        <taxon>Fungi</taxon>
        <taxon>Dikarya</taxon>
        <taxon>Basidiomycota</taxon>
        <taxon>Agaricomycotina</taxon>
        <taxon>Agaricomycetes</taxon>
        <taxon>Agaricomycetidae</taxon>
        <taxon>Agaricales</taxon>
        <taxon>Marasmiineae</taxon>
        <taxon>Mycenaceae</taxon>
        <taxon>Mycena</taxon>
    </lineage>
</organism>
<reference evidence="2" key="1">
    <citation type="submission" date="2020-05" db="EMBL/GenBank/DDBJ databases">
        <title>Mycena genomes resolve the evolution of fungal bioluminescence.</title>
        <authorList>
            <person name="Tsai I.J."/>
        </authorList>
    </citation>
    <scope>NUCLEOTIDE SEQUENCE</scope>
    <source>
        <strain evidence="2">160909Yilan</strain>
    </source>
</reference>
<sequence length="137" mass="15229">MNTPKIKARYDVHDSLQLFLQSPCSGLESRLQSLEAVAITAFLITLIPGHPNQARLGTEVPWDILFPTFCCMLIHHAALVVNWPIPSLALIDLILIFLEISGWLQAFPLPIGLSPFGGESTYSRRYSMLLAFHLASL</sequence>
<evidence type="ECO:0000256" key="1">
    <source>
        <dbReference type="SAM" id="Phobius"/>
    </source>
</evidence>
<accession>A0A8H6YA42</accession>
<feature type="transmembrane region" description="Helical" evidence="1">
    <location>
        <begin position="88"/>
        <end position="106"/>
    </location>
</feature>
<dbReference type="Proteomes" id="UP000623467">
    <property type="component" value="Unassembled WGS sequence"/>
</dbReference>
<name>A0A8H6YA42_9AGAR</name>
<dbReference type="EMBL" id="JACAZH010000010">
    <property type="protein sequence ID" value="KAF7357210.1"/>
    <property type="molecule type" value="Genomic_DNA"/>
</dbReference>
<comment type="caution">
    <text evidence="2">The sequence shown here is derived from an EMBL/GenBank/DDBJ whole genome shotgun (WGS) entry which is preliminary data.</text>
</comment>
<evidence type="ECO:0000313" key="3">
    <source>
        <dbReference type="Proteomes" id="UP000623467"/>
    </source>
</evidence>
<keyword evidence="3" id="KW-1185">Reference proteome</keyword>
<evidence type="ECO:0000313" key="2">
    <source>
        <dbReference type="EMBL" id="KAF7357210.1"/>
    </source>
</evidence>
<gene>
    <name evidence="2" type="ORF">MSAN_01315900</name>
</gene>
<proteinExistence type="predicted"/>
<protein>
    <submittedName>
        <fullName evidence="2">Uncharacterized protein</fullName>
    </submittedName>
</protein>
<keyword evidence="1" id="KW-1133">Transmembrane helix</keyword>
<dbReference type="AlphaFoldDB" id="A0A8H6YA42"/>